<comment type="similarity">
    <text evidence="2">Belongs to the ubiquitin-activating E1 family. ULA1 subfamily.</text>
</comment>
<dbReference type="Gene3D" id="3.40.50.720">
    <property type="entry name" value="NAD(P)-binding Rossmann-like Domain"/>
    <property type="match status" value="3"/>
</dbReference>
<dbReference type="SUPFAM" id="SSF69572">
    <property type="entry name" value="Activating enzymes of the ubiquitin-like proteins"/>
    <property type="match status" value="2"/>
</dbReference>
<organism evidence="7 8">
    <name type="scientific">Chlamydomonas incerta</name>
    <dbReference type="NCBI Taxonomy" id="51695"/>
    <lineage>
        <taxon>Eukaryota</taxon>
        <taxon>Viridiplantae</taxon>
        <taxon>Chlorophyta</taxon>
        <taxon>core chlorophytes</taxon>
        <taxon>Chlorophyceae</taxon>
        <taxon>CS clade</taxon>
        <taxon>Chlamydomonadales</taxon>
        <taxon>Chlamydomonadaceae</taxon>
        <taxon>Chlamydomonas</taxon>
    </lineage>
</organism>
<dbReference type="OrthoDB" id="1708823at2759"/>
<gene>
    <name evidence="7" type="ORF">HXX76_014782</name>
</gene>
<evidence type="ECO:0000313" key="7">
    <source>
        <dbReference type="EMBL" id="KAG2424108.1"/>
    </source>
</evidence>
<feature type="region of interest" description="Disordered" evidence="5">
    <location>
        <begin position="539"/>
        <end position="564"/>
    </location>
</feature>
<evidence type="ECO:0000256" key="4">
    <source>
        <dbReference type="ARBA" id="ARBA00022786"/>
    </source>
</evidence>
<dbReference type="GO" id="GO:0005737">
    <property type="term" value="C:cytoplasm"/>
    <property type="evidence" value="ECO:0007669"/>
    <property type="project" value="TreeGrafter"/>
</dbReference>
<dbReference type="InterPro" id="IPR000594">
    <property type="entry name" value="ThiF_NAD_FAD-bd"/>
</dbReference>
<accession>A0A835VSE5</accession>
<feature type="compositionally biased region" description="Gly residues" evidence="5">
    <location>
        <begin position="594"/>
        <end position="603"/>
    </location>
</feature>
<reference evidence="7" key="1">
    <citation type="journal article" date="2020" name="bioRxiv">
        <title>Comparative genomics of Chlamydomonas.</title>
        <authorList>
            <person name="Craig R.J."/>
            <person name="Hasan A.R."/>
            <person name="Ness R.W."/>
            <person name="Keightley P.D."/>
        </authorList>
    </citation>
    <scope>NUCLEOTIDE SEQUENCE</scope>
    <source>
        <strain evidence="7">SAG 7.73</strain>
    </source>
</reference>
<dbReference type="Proteomes" id="UP000650467">
    <property type="component" value="Unassembled WGS sequence"/>
</dbReference>
<evidence type="ECO:0000256" key="2">
    <source>
        <dbReference type="ARBA" id="ARBA00006868"/>
    </source>
</evidence>
<feature type="region of interest" description="Disordered" evidence="5">
    <location>
        <begin position="594"/>
        <end position="616"/>
    </location>
</feature>
<evidence type="ECO:0000256" key="5">
    <source>
        <dbReference type="SAM" id="MobiDB-lite"/>
    </source>
</evidence>
<dbReference type="InterPro" id="IPR035985">
    <property type="entry name" value="Ubiquitin-activating_enz"/>
</dbReference>
<evidence type="ECO:0000256" key="3">
    <source>
        <dbReference type="ARBA" id="ARBA00015407"/>
    </source>
</evidence>
<name>A0A835VSE5_CHLIN</name>
<keyword evidence="8" id="KW-1185">Reference proteome</keyword>
<dbReference type="AlphaFoldDB" id="A0A835VSE5"/>
<proteinExistence type="inferred from homology"/>
<evidence type="ECO:0000259" key="6">
    <source>
        <dbReference type="Pfam" id="PF00899"/>
    </source>
</evidence>
<dbReference type="GO" id="GO:0045116">
    <property type="term" value="P:protein neddylation"/>
    <property type="evidence" value="ECO:0007669"/>
    <property type="project" value="TreeGrafter"/>
</dbReference>
<dbReference type="FunFam" id="3.40.50.720:FF:000475">
    <property type="entry name" value="NEDD8-activating enzyme E1 regulatory subunit"/>
    <property type="match status" value="1"/>
</dbReference>
<dbReference type="InterPro" id="IPR045886">
    <property type="entry name" value="ThiF/MoeB/HesA"/>
</dbReference>
<feature type="domain" description="THIF-type NAD/FAD binding fold" evidence="6">
    <location>
        <begin position="12"/>
        <end position="128"/>
    </location>
</feature>
<keyword evidence="4" id="KW-0833">Ubl conjugation pathway</keyword>
<feature type="compositionally biased region" description="Low complexity" evidence="5">
    <location>
        <begin position="549"/>
        <end position="564"/>
    </location>
</feature>
<dbReference type="PANTHER" id="PTHR10953">
    <property type="entry name" value="UBIQUITIN-ACTIVATING ENZYME E1"/>
    <property type="match status" value="1"/>
</dbReference>
<evidence type="ECO:0000313" key="8">
    <source>
        <dbReference type="Proteomes" id="UP000650467"/>
    </source>
</evidence>
<comment type="caution">
    <text evidence="7">The sequence shown here is derived from an EMBL/GenBank/DDBJ whole genome shotgun (WGS) entry which is preliminary data.</text>
</comment>
<comment type="pathway">
    <text evidence="1">Protein modification; protein neddylation.</text>
</comment>
<sequence length="683" mass="70456">MAPVADPKSKRYDRQLRIWGTHGQQRLESCCICLLNCGPTGSETLKNLVLGGIASFTIVDGGKVEARDLGNNFLVSASSLGEPRAKVVTELLQELNESVSGSYVEEVPEVLIADNPAFFSGFDLVIATQMREQDAVALDAICRATGRARLLLVRSYGLVGYLRASLPEHRIVESKPDSQLDDLRLNAPWPELSAFAASFPLEQLDEVAHAHVPYVVLLLQAAERWRGSHGGALPASGADKSAFKAAVGSMRRTADGVPLPSENFDEALKAAFHVWTPYSIPSEVRALLADDAASLGGGGGGGGGSGLGPGSDDFWILVAALQAFVEAEGGGCLPLEGSIPDMHATTDLYLRLAAVYRDKAERDTAAVAGHVRRLLAAAGRPADSIPADTIKSYCRHARHLRCVRYRTLAEETAPDTARGGALAAALAAGGGGFLGPTDAPPGSSDAALYVLLRAADRFFAQTGRYPGDGAGDPADDVPLLRQAAQQVGGGREGGGRGRRVAVAVAVAVAGQGRAGQGGAGQDGSTAACGLRLRRRDEASVRARSHARSFHSSNGPMPTASAAATSPSHHVCAPRCTAPPPQVLIDTGVVPGGAGGGSASGGGFNPRKSPDSSSGSGAAAAAAVSEDLIAEFCRFGAAELHVIAAFMGGVGAQEAIKLVTRQFVPLAGSLLYNAMAATTTVLEL</sequence>
<dbReference type="GO" id="GO:0019781">
    <property type="term" value="F:NEDD8 activating enzyme activity"/>
    <property type="evidence" value="ECO:0007669"/>
    <property type="project" value="TreeGrafter"/>
</dbReference>
<dbReference type="Pfam" id="PF00899">
    <property type="entry name" value="ThiF"/>
    <property type="match status" value="1"/>
</dbReference>
<dbReference type="PANTHER" id="PTHR10953:SF29">
    <property type="entry name" value="NEDD8-ACTIVATING ENZYME E1 REGULATORY SUBUNIT"/>
    <property type="match status" value="1"/>
</dbReference>
<evidence type="ECO:0000256" key="1">
    <source>
        <dbReference type="ARBA" id="ARBA00005032"/>
    </source>
</evidence>
<dbReference type="EMBL" id="JAEHOC010000069">
    <property type="protein sequence ID" value="KAG2424108.1"/>
    <property type="molecule type" value="Genomic_DNA"/>
</dbReference>
<protein>
    <recommendedName>
        <fullName evidence="3">NEDD8-activating enzyme E1 regulatory subunit</fullName>
    </recommendedName>
</protein>